<evidence type="ECO:0000313" key="2">
    <source>
        <dbReference type="Proteomes" id="UP000323632"/>
    </source>
</evidence>
<dbReference type="RefSeq" id="WP_150030789.1">
    <property type="nucleotide sequence ID" value="NZ_VWSH01000001.1"/>
</dbReference>
<dbReference type="Pfam" id="PF12869">
    <property type="entry name" value="tRNA_anti-like"/>
    <property type="match status" value="1"/>
</dbReference>
<keyword evidence="2" id="KW-1185">Reference proteome</keyword>
<dbReference type="Proteomes" id="UP000323632">
    <property type="component" value="Unassembled WGS sequence"/>
</dbReference>
<sequence>MLKKIGIVLLILIAGGVGYGIYLWNKPAPKAENQDALKVEAKSLFTAYAQNDKAADSLYLGKWLEVSGNVQSVDTNQDGQKILILETGDLMQAVMCVMRDKNATSEKGKPVIVKGKCTGMVNDVVVNDCILIEK</sequence>
<comment type="caution">
    <text evidence="1">The sequence shown here is derived from an EMBL/GenBank/DDBJ whole genome shotgun (WGS) entry which is preliminary data.</text>
</comment>
<evidence type="ECO:0008006" key="3">
    <source>
        <dbReference type="Google" id="ProtNLM"/>
    </source>
</evidence>
<protein>
    <recommendedName>
        <fullName evidence="3">tRNA_anti-like</fullName>
    </recommendedName>
</protein>
<proteinExistence type="predicted"/>
<dbReference type="EMBL" id="VWSH01000001">
    <property type="protein sequence ID" value="KAA5536216.1"/>
    <property type="molecule type" value="Genomic_DNA"/>
</dbReference>
<gene>
    <name evidence="1" type="ORF">F0919_00695</name>
</gene>
<dbReference type="AlphaFoldDB" id="A0A5M6CMI3"/>
<accession>A0A5M6CMI3</accession>
<dbReference type="InterPro" id="IPR024422">
    <property type="entry name" value="Protein_unknown_function_OB"/>
</dbReference>
<evidence type="ECO:0000313" key="1">
    <source>
        <dbReference type="EMBL" id="KAA5536216.1"/>
    </source>
</evidence>
<reference evidence="1 2" key="1">
    <citation type="submission" date="2019-09" db="EMBL/GenBank/DDBJ databases">
        <title>Genome sequence and assembly of Taibaiella sp.</title>
        <authorList>
            <person name="Chhetri G."/>
        </authorList>
    </citation>
    <scope>NUCLEOTIDE SEQUENCE [LARGE SCALE GENOMIC DNA]</scope>
    <source>
        <strain evidence="1 2">KVB11</strain>
    </source>
</reference>
<name>A0A5M6CMI3_9BACT</name>
<organism evidence="1 2">
    <name type="scientific">Taibaiella lutea</name>
    <dbReference type="NCBI Taxonomy" id="2608001"/>
    <lineage>
        <taxon>Bacteria</taxon>
        <taxon>Pseudomonadati</taxon>
        <taxon>Bacteroidota</taxon>
        <taxon>Chitinophagia</taxon>
        <taxon>Chitinophagales</taxon>
        <taxon>Chitinophagaceae</taxon>
        <taxon>Taibaiella</taxon>
    </lineage>
</organism>